<dbReference type="EMBL" id="BOCI01000199">
    <property type="protein sequence ID" value="GHW01077.1"/>
    <property type="molecule type" value="Genomic_DNA"/>
</dbReference>
<evidence type="ECO:0000259" key="8">
    <source>
        <dbReference type="Pfam" id="PF00534"/>
    </source>
</evidence>
<sequence>MTSMTVYSINKGIGWASSGVEYAQAYRGEVFRKLNQKAKFIFTDWIGYENIAHMTRNLGFKDREIIWLYTFFTDFKVKACSFTLEELEEKLPPILERKPMGKAVRYIFANGFWATAYLKNLGSEIVERVEYVSGANLVRKDYYSYGRYCSEFYAPENNRAKLYQRRFYNEDGTTAYDEIIDDDQEHLFKFKDEILYSKHELLVKMLRELNFSKKDIILIDRAEDQGQEILENKGKARVGTIVHADHFSEAETNDDTILWNNYYEYEFEHADQIDFYVTATDLQKELMEEQFLKYKGKKPRIYAIPVGSLPVLKQPEFSSRRPYSLVTASRLASEKHLDWAIRAAAKAHKVLPELTLDIYGSGGERAMLEDVIKEVGAEGYIHLKGHQQMADIYQHYQAYLSCSTSEGFGLTLMEAVGSGLAMVGFDVRYGNPTFIANEENGLLLPYDRLATVNEHVNEMSRAIVKLFNADLASWSAKSYEIAAKYKDKRVAKLWKKAIESELHRD</sequence>
<comment type="subcellular location">
    <subcellularLocation>
        <location evidence="7">Cytoplasm</location>
    </subcellularLocation>
    <subcellularLocation>
        <location evidence="7">Cell membrane</location>
        <topology evidence="7">Peripheral membrane protein</topology>
    </subcellularLocation>
    <text evidence="7">Cell membrane association requires GtfB.</text>
</comment>
<feature type="binding site" evidence="7">
    <location>
        <begin position="19"/>
        <end position="22"/>
    </location>
    <ligand>
        <name>UDP</name>
        <dbReference type="ChEBI" id="CHEBI:58223"/>
    </ligand>
</feature>
<evidence type="ECO:0000256" key="3">
    <source>
        <dbReference type="ARBA" id="ARBA00022676"/>
    </source>
</evidence>
<dbReference type="Pfam" id="PF22145">
    <property type="entry name" value="GtfA_EBD"/>
    <property type="match status" value="1"/>
</dbReference>
<comment type="pathway">
    <text evidence="7">Protein modification; protein glycosylation.</text>
</comment>
<evidence type="ECO:0000313" key="10">
    <source>
        <dbReference type="EMBL" id="GHW01077.1"/>
    </source>
</evidence>
<keyword evidence="11" id="KW-1185">Reference proteome</keyword>
<comment type="catalytic activity">
    <reaction evidence="7">
        <text>L-seryl-[protein] + UDP-N-acetyl-alpha-D-glucosamine = 3-O-[N-acetyl-alpha-D-glucosaminyl]-L-seryl-[protein] + UDP + H(+)</text>
        <dbReference type="Rhea" id="RHEA:59872"/>
        <dbReference type="Rhea" id="RHEA-COMP:9863"/>
        <dbReference type="Rhea" id="RHEA-COMP:15471"/>
        <dbReference type="ChEBI" id="CHEBI:15378"/>
        <dbReference type="ChEBI" id="CHEBI:29999"/>
        <dbReference type="ChEBI" id="CHEBI:57705"/>
        <dbReference type="ChEBI" id="CHEBI:58223"/>
        <dbReference type="ChEBI" id="CHEBI:143279"/>
    </reaction>
</comment>
<evidence type="ECO:0000313" key="11">
    <source>
        <dbReference type="Proteomes" id="UP000616547"/>
    </source>
</evidence>
<feature type="binding site" evidence="7">
    <location>
        <position position="243"/>
    </location>
    <ligand>
        <name>N-acetyl-D-glucosamine</name>
        <dbReference type="ChEBI" id="CHEBI:506227"/>
    </ligand>
</feature>
<dbReference type="HAMAP" id="MF_01472">
    <property type="entry name" value="GtfA"/>
    <property type="match status" value="1"/>
</dbReference>
<reference evidence="11" key="1">
    <citation type="submission" date="2021-01" db="EMBL/GenBank/DDBJ databases">
        <title>Draft genome sequence of Nasalis larvatus strain YZ03.</title>
        <authorList>
            <person name="Suzuki-Hashido N."/>
            <person name="Tsuchida S."/>
            <person name="Hayakawa T."/>
        </authorList>
    </citation>
    <scope>NUCLEOTIDE SEQUENCE [LARGE SCALE GENOMIC DNA]</scope>
    <source>
        <strain evidence="11">YZ03</strain>
    </source>
</reference>
<keyword evidence="2 7" id="KW-0963">Cytoplasm</keyword>
<evidence type="ECO:0000259" key="9">
    <source>
        <dbReference type="Pfam" id="PF22145"/>
    </source>
</evidence>
<comment type="function">
    <text evidence="7">Required for polymorphic O-glycosylation of the serine-rich repeat protein in this bacteria. Catalyzes the first step in glycosylation by transferring N-acetylglucosamine from UDP-GlcNAc to serine residues in the substrate protein. Part of the accessory SecA2/SecY2 system specifically required to export serine-rich repeat cell wall proteins usually encoded upstream in the same operon.</text>
</comment>
<keyword evidence="1 7" id="KW-1003">Cell membrane</keyword>
<dbReference type="InterPro" id="IPR014267">
    <property type="entry name" value="GtfA"/>
</dbReference>
<dbReference type="CDD" id="cd04949">
    <property type="entry name" value="GT4_GtfA-like"/>
    <property type="match status" value="1"/>
</dbReference>
<dbReference type="Proteomes" id="UP000616547">
    <property type="component" value="Unassembled WGS sequence"/>
</dbReference>
<keyword evidence="4 7" id="KW-0808">Transferase</keyword>
<keyword evidence="3 7" id="KW-0328">Glycosyltransferase</keyword>
<proteinExistence type="inferred from homology"/>
<evidence type="ECO:0000256" key="5">
    <source>
        <dbReference type="ARBA" id="ARBA00022741"/>
    </source>
</evidence>
<evidence type="ECO:0000256" key="2">
    <source>
        <dbReference type="ARBA" id="ARBA00022490"/>
    </source>
</evidence>
<dbReference type="NCBIfam" id="TIGR02918">
    <property type="entry name" value="accessory Sec system glycosyltransferase GtfA"/>
    <property type="match status" value="1"/>
</dbReference>
<evidence type="ECO:0000256" key="4">
    <source>
        <dbReference type="ARBA" id="ARBA00022679"/>
    </source>
</evidence>
<comment type="similarity">
    <text evidence="7">Belongs to the glycosyltransferase group 1 family. Glycosyltransferase 4 subfamily.</text>
</comment>
<dbReference type="Gene3D" id="3.40.50.2000">
    <property type="entry name" value="Glycogen Phosphorylase B"/>
    <property type="match status" value="2"/>
</dbReference>
<dbReference type="SUPFAM" id="SSF53756">
    <property type="entry name" value="UDP-Glycosyltransferase/glycogen phosphorylase"/>
    <property type="match status" value="1"/>
</dbReference>
<dbReference type="PANTHER" id="PTHR12526">
    <property type="entry name" value="GLYCOSYLTRANSFERASE"/>
    <property type="match status" value="1"/>
</dbReference>
<protein>
    <recommendedName>
        <fullName evidence="7">UDP-N-acetylglucosamine--peptide N-acetylglucosaminyltransferase GtfA subunit</fullName>
        <ecNumber evidence="7">2.4.1.-</ecNumber>
    </recommendedName>
    <alternativeName>
        <fullName evidence="7">Glycosyltransferase GtfA</fullName>
    </alternativeName>
</protein>
<comment type="caution">
    <text evidence="10">The sequence shown here is derived from an EMBL/GenBank/DDBJ whole genome shotgun (WGS) entry which is preliminary data.</text>
</comment>
<gene>
    <name evidence="10" type="primary">gtf1</name>
    <name evidence="7" type="synonym">gtfA</name>
    <name evidence="10" type="ORF">lacNasYZ03_07640</name>
</gene>
<dbReference type="EC" id="2.4.1.-" evidence="7"/>
<feature type="binding site" evidence="7">
    <location>
        <begin position="386"/>
        <end position="387"/>
    </location>
    <ligand>
        <name>UDP</name>
        <dbReference type="ChEBI" id="CHEBI:58223"/>
    </ligand>
</feature>
<dbReference type="InterPro" id="IPR001296">
    <property type="entry name" value="Glyco_trans_1"/>
</dbReference>
<evidence type="ECO:0000256" key="1">
    <source>
        <dbReference type="ARBA" id="ARBA00022475"/>
    </source>
</evidence>
<feature type="binding site" evidence="7">
    <location>
        <begin position="406"/>
        <end position="409"/>
    </location>
    <ligand>
        <name>N-acetyl-D-glucosamine</name>
        <dbReference type="ChEBI" id="CHEBI:506227"/>
    </ligand>
</feature>
<evidence type="ECO:0000256" key="7">
    <source>
        <dbReference type="HAMAP-Rule" id="MF_01472"/>
    </source>
</evidence>
<feature type="domain" description="Glycosyl transferase family 1" evidence="8">
    <location>
        <begin position="321"/>
        <end position="458"/>
    </location>
</feature>
<comment type="subunit">
    <text evidence="7">Forms a heterotetramer with 2 subunits each of GtfA and GtfB. Part of the accessory SecA2/SecY2 protein translocation apparatus.</text>
</comment>
<keyword evidence="5 7" id="KW-0547">Nucleotide-binding</keyword>
<accession>A0ABQ3W694</accession>
<feature type="domain" description="GtfA extended beta-sheet meander" evidence="9">
    <location>
        <begin position="99"/>
        <end position="192"/>
    </location>
</feature>
<dbReference type="Pfam" id="PF00534">
    <property type="entry name" value="Glycos_transf_1"/>
    <property type="match status" value="1"/>
</dbReference>
<dbReference type="InterPro" id="IPR054396">
    <property type="entry name" value="GtfA_EBD"/>
</dbReference>
<evidence type="ECO:0000256" key="6">
    <source>
        <dbReference type="ARBA" id="ARBA00023136"/>
    </source>
</evidence>
<name>A0ABQ3W694_9LACO</name>
<organism evidence="10 11">
    <name type="scientific">Lactobacillus nasalidis</name>
    <dbReference type="NCBI Taxonomy" id="2797258"/>
    <lineage>
        <taxon>Bacteria</taxon>
        <taxon>Bacillati</taxon>
        <taxon>Bacillota</taxon>
        <taxon>Bacilli</taxon>
        <taxon>Lactobacillales</taxon>
        <taxon>Lactobacillaceae</taxon>
        <taxon>Lactobacillus</taxon>
    </lineage>
</organism>
<dbReference type="PANTHER" id="PTHR12526:SF629">
    <property type="entry name" value="TEICHURONIC ACID BIOSYNTHESIS GLYCOSYLTRANSFERASE TUAH-RELATED"/>
    <property type="match status" value="1"/>
</dbReference>
<keyword evidence="6 7" id="KW-0472">Membrane</keyword>